<evidence type="ECO:0000256" key="2">
    <source>
        <dbReference type="ARBA" id="ARBA00010488"/>
    </source>
</evidence>
<dbReference type="InterPro" id="IPR043149">
    <property type="entry name" value="TagF_N"/>
</dbReference>
<dbReference type="InterPro" id="IPR051612">
    <property type="entry name" value="Teichoic_Acid_Biosynth"/>
</dbReference>
<keyword evidence="4" id="KW-0808">Transferase</keyword>
<dbReference type="Pfam" id="PF04464">
    <property type="entry name" value="Glyphos_transf"/>
    <property type="match status" value="1"/>
</dbReference>
<dbReference type="Gene3D" id="3.40.50.12580">
    <property type="match status" value="1"/>
</dbReference>
<dbReference type="GO" id="GO:0047355">
    <property type="term" value="F:CDP-glycerol glycerophosphotransferase activity"/>
    <property type="evidence" value="ECO:0007669"/>
    <property type="project" value="InterPro"/>
</dbReference>
<evidence type="ECO:0000256" key="4">
    <source>
        <dbReference type="ARBA" id="ARBA00022679"/>
    </source>
</evidence>
<protein>
    <recommendedName>
        <fullName evidence="9">CDP-glycerol--glycerophosphate glycerophosphotransferase</fullName>
    </recommendedName>
</protein>
<comment type="similarity">
    <text evidence="2">Belongs to the CDP-glycerol glycerophosphotransferase family.</text>
</comment>
<evidence type="ECO:0000256" key="3">
    <source>
        <dbReference type="ARBA" id="ARBA00022475"/>
    </source>
</evidence>
<organism evidence="7 8">
    <name type="scientific">Pseudoalteromonas phenolica</name>
    <dbReference type="NCBI Taxonomy" id="161398"/>
    <lineage>
        <taxon>Bacteria</taxon>
        <taxon>Pseudomonadati</taxon>
        <taxon>Pseudomonadota</taxon>
        <taxon>Gammaproteobacteria</taxon>
        <taxon>Alteromonadales</taxon>
        <taxon>Pseudoalteromonadaceae</taxon>
        <taxon>Pseudoalteromonas</taxon>
    </lineage>
</organism>
<evidence type="ECO:0008006" key="9">
    <source>
        <dbReference type="Google" id="ProtNLM"/>
    </source>
</evidence>
<comment type="subcellular location">
    <subcellularLocation>
        <location evidence="1">Cell membrane</location>
        <topology evidence="1">Peripheral membrane protein</topology>
    </subcellularLocation>
</comment>
<dbReference type="EMBL" id="PPSX01000005">
    <property type="protein sequence ID" value="RZQ54943.1"/>
    <property type="molecule type" value="Genomic_DNA"/>
</dbReference>
<dbReference type="AlphaFoldDB" id="A0A4Q7IR49"/>
<proteinExistence type="inferred from homology"/>
<dbReference type="SUPFAM" id="SSF53756">
    <property type="entry name" value="UDP-Glycosyltransferase/glycogen phosphorylase"/>
    <property type="match status" value="1"/>
</dbReference>
<sequence length="398" mass="46419">MRLIVKSFTCLERLQYLLQKSLRLQAVSITMLKNLIGLVFKVYAYIISRFLKREYIVFYSKHGYVDNPKYLFRFCLENGLKCVWIQIGKKGDAEVRALKQSYDFVLLTKKNILKSQYYIARAKYVFVSHSFFDIGSFIQKTTQVVNLWHGVALKKMGYDSEVDVNGFLSTLKENPYTNNDFVIVANEYSKEHMVSCMQLSPDRVLNLGQPRNDVLLESKTKRPLEKSINQTTSFLYAPTFRGDESKALSIYRSIIESFEKFAPMDSNLVLRLHPNEAHLVQKITYSNRVKLSNTEDIQEELLASDVLISDYSSVVFDFALTEKPVILFVPDKNEYFKERTGFYFEFDILFEGVSIAESIEEMKWSKGYDAVQYEKLIKLNHTTPSCEKIFQYFNLRQV</sequence>
<evidence type="ECO:0000256" key="1">
    <source>
        <dbReference type="ARBA" id="ARBA00004202"/>
    </source>
</evidence>
<dbReference type="Proteomes" id="UP000291338">
    <property type="component" value="Unassembled WGS sequence"/>
</dbReference>
<evidence type="ECO:0000256" key="5">
    <source>
        <dbReference type="ARBA" id="ARBA00022944"/>
    </source>
</evidence>
<keyword evidence="3" id="KW-1003">Cell membrane</keyword>
<gene>
    <name evidence="7" type="ORF">C1E23_01270</name>
</gene>
<dbReference type="InterPro" id="IPR043148">
    <property type="entry name" value="TagF_C"/>
</dbReference>
<dbReference type="GO" id="GO:0005886">
    <property type="term" value="C:plasma membrane"/>
    <property type="evidence" value="ECO:0007669"/>
    <property type="project" value="UniProtKB-SubCell"/>
</dbReference>
<reference evidence="7 8" key="1">
    <citation type="submission" date="2018-01" db="EMBL/GenBank/DDBJ databases">
        <title>Co-occurrence of chitin degradation, pigmentation and bioactivity in marine Pseudoalteromonas.</title>
        <authorList>
            <person name="Paulsen S."/>
            <person name="Gram L."/>
            <person name="Machado H."/>
        </authorList>
    </citation>
    <scope>NUCLEOTIDE SEQUENCE [LARGE SCALE GENOMIC DNA]</scope>
    <source>
        <strain evidence="7 8">S3898</strain>
    </source>
</reference>
<dbReference type="PANTHER" id="PTHR37316:SF3">
    <property type="entry name" value="TEICHOIC ACID GLYCEROL-PHOSPHATE TRANSFERASE"/>
    <property type="match status" value="1"/>
</dbReference>
<comment type="caution">
    <text evidence="7">The sequence shown here is derived from an EMBL/GenBank/DDBJ whole genome shotgun (WGS) entry which is preliminary data.</text>
</comment>
<evidence type="ECO:0000313" key="7">
    <source>
        <dbReference type="EMBL" id="RZQ54943.1"/>
    </source>
</evidence>
<evidence type="ECO:0000313" key="8">
    <source>
        <dbReference type="Proteomes" id="UP000291338"/>
    </source>
</evidence>
<dbReference type="Gene3D" id="3.40.50.11820">
    <property type="match status" value="1"/>
</dbReference>
<dbReference type="PANTHER" id="PTHR37316">
    <property type="entry name" value="TEICHOIC ACID GLYCEROL-PHOSPHATE PRIMASE"/>
    <property type="match status" value="1"/>
</dbReference>
<keyword evidence="6" id="KW-0472">Membrane</keyword>
<evidence type="ECO:0000256" key="6">
    <source>
        <dbReference type="ARBA" id="ARBA00023136"/>
    </source>
</evidence>
<dbReference type="InterPro" id="IPR007554">
    <property type="entry name" value="Glycerophosphate_synth"/>
</dbReference>
<accession>A0A4Q7IR49</accession>
<keyword evidence="5" id="KW-0777">Teichoic acid biosynthesis</keyword>
<name>A0A4Q7IR49_9GAMM</name>
<dbReference type="GO" id="GO:0019350">
    <property type="term" value="P:teichoic acid biosynthetic process"/>
    <property type="evidence" value="ECO:0007669"/>
    <property type="project" value="UniProtKB-KW"/>
</dbReference>